<dbReference type="Gene3D" id="3.30.160.60">
    <property type="entry name" value="Classic Zinc Finger"/>
    <property type="match status" value="1"/>
</dbReference>
<dbReference type="InterPro" id="IPR013087">
    <property type="entry name" value="Znf_C2H2_type"/>
</dbReference>
<reference evidence="3" key="1">
    <citation type="submission" date="2018-11" db="EMBL/GenBank/DDBJ databases">
        <authorList>
            <person name="Alioto T."/>
            <person name="Alioto T."/>
        </authorList>
    </citation>
    <scope>NUCLEOTIDE SEQUENCE</scope>
</reference>
<feature type="compositionally biased region" description="Basic and acidic residues" evidence="1">
    <location>
        <begin position="365"/>
        <end position="375"/>
    </location>
</feature>
<feature type="compositionally biased region" description="Acidic residues" evidence="1">
    <location>
        <begin position="382"/>
        <end position="392"/>
    </location>
</feature>
<dbReference type="EMBL" id="UYJE01002823">
    <property type="protein sequence ID" value="VDI13987.1"/>
    <property type="molecule type" value="Genomic_DNA"/>
</dbReference>
<feature type="domain" description="C2H2-type" evidence="2">
    <location>
        <begin position="9"/>
        <end position="30"/>
    </location>
</feature>
<feature type="region of interest" description="Disordered" evidence="1">
    <location>
        <begin position="309"/>
        <end position="400"/>
    </location>
</feature>
<accession>A0A8B6D4D3</accession>
<evidence type="ECO:0000256" key="1">
    <source>
        <dbReference type="SAM" id="MobiDB-lite"/>
    </source>
</evidence>
<feature type="region of interest" description="Disordered" evidence="1">
    <location>
        <begin position="136"/>
        <end position="157"/>
    </location>
</feature>
<proteinExistence type="predicted"/>
<dbReference type="PROSITE" id="PS00028">
    <property type="entry name" value="ZINC_FINGER_C2H2_1"/>
    <property type="match status" value="1"/>
</dbReference>
<dbReference type="Proteomes" id="UP000596742">
    <property type="component" value="Unassembled WGS sequence"/>
</dbReference>
<dbReference type="OrthoDB" id="6100293at2759"/>
<evidence type="ECO:0000313" key="4">
    <source>
        <dbReference type="Proteomes" id="UP000596742"/>
    </source>
</evidence>
<sequence length="591" mass="67497">MSSVVSTKCWLCPETYEKKKDLKSHAISEHSVCRVVCPWCVDSERTFGRMSELTKHSKRKHNDLTIDLLEGDFFTEPNGFWLAKRPDDYVRIIKPSEWTSTIAIRTRAALLGWVEATKKEGSDKHKKSWEEGWKKALGHSVTSEQPTSSRKRKYSPSRPLVDLPELAVARIDLSSKGNIGFLRMKESSAEIWFKVEMVHWVMEDSRAKDNLVRRMGIAKTDHEPPQSFGTELKLSESKHTLNQVTKALGIGERHVRKLFRGKVTFEAKSRKKAEETTREETSKSDIGEEPEYEIMDSIGEVDDLEIITEEKEQPEKAKTITTNQEQPEKAKTISTTQEPSEKVADVLPTAEKKKPSKPVPIQDSPLKKLDNKENDTYLPMLSEDEEEEEEEDKATSERSDKRIIMVSHKEVFDIDTDEEETTNISLRERAEKLLKAGGMPLFPPGRRQWAGERMQVSSKPTPMFWPPKEWRKLTADQKLTAWRFAAMTLAREHGVDTVKEERDVLDKYAMLALPGTALPNQPGEDLIIKARLANYHLLKDICLGKLEGIEALELIDMLEAATRSKPQNDLVKLLCNVPLRLSEDVKKDKSH</sequence>
<organism evidence="3 4">
    <name type="scientific">Mytilus galloprovincialis</name>
    <name type="common">Mediterranean mussel</name>
    <dbReference type="NCBI Taxonomy" id="29158"/>
    <lineage>
        <taxon>Eukaryota</taxon>
        <taxon>Metazoa</taxon>
        <taxon>Spiralia</taxon>
        <taxon>Lophotrochozoa</taxon>
        <taxon>Mollusca</taxon>
        <taxon>Bivalvia</taxon>
        <taxon>Autobranchia</taxon>
        <taxon>Pteriomorphia</taxon>
        <taxon>Mytilida</taxon>
        <taxon>Mytiloidea</taxon>
        <taxon>Mytilidae</taxon>
        <taxon>Mytilinae</taxon>
        <taxon>Mytilus</taxon>
    </lineage>
</organism>
<evidence type="ECO:0000259" key="2">
    <source>
        <dbReference type="PROSITE" id="PS00028"/>
    </source>
</evidence>
<dbReference type="AlphaFoldDB" id="A0A8B6D4D3"/>
<feature type="region of interest" description="Disordered" evidence="1">
    <location>
        <begin position="268"/>
        <end position="294"/>
    </location>
</feature>
<feature type="compositionally biased region" description="Basic and acidic residues" evidence="1">
    <location>
        <begin position="268"/>
        <end position="286"/>
    </location>
</feature>
<dbReference type="SMART" id="SM00355">
    <property type="entry name" value="ZnF_C2H2"/>
    <property type="match status" value="2"/>
</dbReference>
<protein>
    <recommendedName>
        <fullName evidence="2">C2H2-type domain-containing protein</fullName>
    </recommendedName>
</protein>
<keyword evidence="4" id="KW-1185">Reference proteome</keyword>
<evidence type="ECO:0000313" key="3">
    <source>
        <dbReference type="EMBL" id="VDI13987.1"/>
    </source>
</evidence>
<name>A0A8B6D4D3_MYTGA</name>
<gene>
    <name evidence="3" type="ORF">MGAL_10B019156</name>
</gene>
<comment type="caution">
    <text evidence="3">The sequence shown here is derived from an EMBL/GenBank/DDBJ whole genome shotgun (WGS) entry which is preliminary data.</text>
</comment>
<feature type="compositionally biased region" description="Basic and acidic residues" evidence="1">
    <location>
        <begin position="309"/>
        <end position="318"/>
    </location>
</feature>